<evidence type="ECO:0000256" key="3">
    <source>
        <dbReference type="ARBA" id="ARBA00023027"/>
    </source>
</evidence>
<dbReference type="PANTHER" id="PTHR11911">
    <property type="entry name" value="INOSINE-5-MONOPHOSPHATE DEHYDROGENASE RELATED"/>
    <property type="match status" value="1"/>
</dbReference>
<reference evidence="5 6" key="1">
    <citation type="submission" date="2019-11" db="EMBL/GenBank/DDBJ databases">
        <title>Comparison of genomes from free-living endosymbiotic cyanobacteria isolated from Azolla.</title>
        <authorList>
            <person name="Thiel T."/>
            <person name="Pratte B."/>
        </authorList>
    </citation>
    <scope>NUCLEOTIDE SEQUENCE [LARGE SCALE GENOMIC DNA]</scope>
    <source>
        <strain evidence="5 6">N2B</strain>
    </source>
</reference>
<evidence type="ECO:0000259" key="4">
    <source>
        <dbReference type="Pfam" id="PF00478"/>
    </source>
</evidence>
<dbReference type="InterPro" id="IPR013785">
    <property type="entry name" value="Aldolase_TIM"/>
</dbReference>
<name>A0ABR6S668_ANAVA</name>
<dbReference type="Gene3D" id="3.20.20.70">
    <property type="entry name" value="Aldolase class I"/>
    <property type="match status" value="1"/>
</dbReference>
<dbReference type="GeneID" id="58725409"/>
<gene>
    <name evidence="5" type="ORF">GNE12_08070</name>
</gene>
<keyword evidence="3" id="KW-0520">NAD</keyword>
<evidence type="ECO:0000313" key="5">
    <source>
        <dbReference type="EMBL" id="MBC1301872.1"/>
    </source>
</evidence>
<accession>A0ABR6S668</accession>
<dbReference type="InterPro" id="IPR001093">
    <property type="entry name" value="IMP_DH_GMPRt"/>
</dbReference>
<comment type="caution">
    <text evidence="5">The sequence shown here is derived from an EMBL/GenBank/DDBJ whole genome shotgun (WGS) entry which is preliminary data.</text>
</comment>
<dbReference type="RefSeq" id="WP_011319410.1">
    <property type="nucleotide sequence ID" value="NZ_JACKZP010000021.1"/>
</dbReference>
<dbReference type="SMART" id="SM01240">
    <property type="entry name" value="IMPDH"/>
    <property type="match status" value="1"/>
</dbReference>
<dbReference type="Proteomes" id="UP000570851">
    <property type="component" value="Unassembled WGS sequence"/>
</dbReference>
<evidence type="ECO:0000256" key="2">
    <source>
        <dbReference type="ARBA" id="ARBA00023002"/>
    </source>
</evidence>
<dbReference type="EMBL" id="JACKZP010000021">
    <property type="protein sequence ID" value="MBC1301872.1"/>
    <property type="molecule type" value="Genomic_DNA"/>
</dbReference>
<dbReference type="NCBIfam" id="TIGR01304">
    <property type="entry name" value="IMP_DH_rel_2"/>
    <property type="match status" value="1"/>
</dbReference>
<organism evidence="5 6">
    <name type="scientific">Trichormus variabilis N2B</name>
    <dbReference type="NCBI Taxonomy" id="2681315"/>
    <lineage>
        <taxon>Bacteria</taxon>
        <taxon>Bacillati</taxon>
        <taxon>Cyanobacteriota</taxon>
        <taxon>Cyanophyceae</taxon>
        <taxon>Nostocales</taxon>
        <taxon>Nostocaceae</taxon>
        <taxon>Trichormus</taxon>
    </lineage>
</organism>
<keyword evidence="6" id="KW-1185">Reference proteome</keyword>
<dbReference type="Pfam" id="PF00478">
    <property type="entry name" value="IMPDH"/>
    <property type="match status" value="1"/>
</dbReference>
<dbReference type="SUPFAM" id="SSF51412">
    <property type="entry name" value="Inosine monophosphate dehydrogenase (IMPDH)"/>
    <property type="match status" value="1"/>
</dbReference>
<dbReference type="PANTHER" id="PTHR11911:SF85">
    <property type="entry name" value="INOSINE-5'-MONOPHOSPHATE DEHYDROGENASE"/>
    <property type="match status" value="1"/>
</dbReference>
<keyword evidence="2" id="KW-0560">Oxidoreductase</keyword>
<sequence>MEIQLGRGKTARRAYGIDEIALVPGNRTLDPSLADTRWKIGNIEREIPIIASAMDGVVDVKMAVRLSQLGALGVINLEGIQTRYADPEPILDRIASVGKDEFVSLMQELYAEPIKPELITKRIQEIKEQGGIAAVSATPVGASKYGEVVAQAGADLFFIQATVVSTAHLSPESVVPLDLAEFCRSMPIPVILGNCVTYEVTLNLLKAGAAAVLVGIGPGAACTSRGVLGVGVPQATAIADCAAARDDYYRETGNYIPIIADGGLITGGDICKCIACGADGVMIGSPFARAAEAPGRGFHWGMATPSPVLPRGTRIRVGTTGTLEQILTGPAGLDDGTHNLLGALKTSMGTLGAKDIKEMQQVEVVIAPSLLTEGKVYQKAQQLGMGK</sequence>
<proteinExistence type="inferred from homology"/>
<dbReference type="InterPro" id="IPR005992">
    <property type="entry name" value="IMP_DH-rel2"/>
</dbReference>
<feature type="domain" description="IMP dehydrogenase/GMP reductase" evidence="4">
    <location>
        <begin position="16"/>
        <end position="297"/>
    </location>
</feature>
<evidence type="ECO:0000313" key="6">
    <source>
        <dbReference type="Proteomes" id="UP000570851"/>
    </source>
</evidence>
<evidence type="ECO:0000256" key="1">
    <source>
        <dbReference type="ARBA" id="ARBA00005502"/>
    </source>
</evidence>
<dbReference type="CDD" id="cd00381">
    <property type="entry name" value="IMPDH"/>
    <property type="match status" value="1"/>
</dbReference>
<protein>
    <submittedName>
        <fullName evidence="5">GuaB3 family IMP dehydrogenase-related protein</fullName>
    </submittedName>
</protein>
<comment type="similarity">
    <text evidence="1">Belongs to the IMPDH/GMPR family.</text>
</comment>
<dbReference type="InterPro" id="IPR005990">
    <property type="entry name" value="IMP_DH"/>
</dbReference>